<dbReference type="PANTHER" id="PTHR42852">
    <property type="entry name" value="THIOL:DISULFIDE INTERCHANGE PROTEIN DSBE"/>
    <property type="match status" value="1"/>
</dbReference>
<dbReference type="GO" id="GO:0015036">
    <property type="term" value="F:disulfide oxidoreductase activity"/>
    <property type="evidence" value="ECO:0007669"/>
    <property type="project" value="UniProtKB-ARBA"/>
</dbReference>
<evidence type="ECO:0000259" key="5">
    <source>
        <dbReference type="PROSITE" id="PS51352"/>
    </source>
</evidence>
<feature type="domain" description="Thioredoxin" evidence="5">
    <location>
        <begin position="59"/>
        <end position="207"/>
    </location>
</feature>
<protein>
    <submittedName>
        <fullName evidence="6">TlpA family protein disulfide reductase</fullName>
    </submittedName>
</protein>
<evidence type="ECO:0000313" key="6">
    <source>
        <dbReference type="EMBL" id="AYG62667.1"/>
    </source>
</evidence>
<dbReference type="SUPFAM" id="SSF52833">
    <property type="entry name" value="Thioredoxin-like"/>
    <property type="match status" value="1"/>
</dbReference>
<keyword evidence="7" id="KW-1185">Reference proteome</keyword>
<dbReference type="CDD" id="cd02966">
    <property type="entry name" value="TlpA_like_family"/>
    <property type="match status" value="1"/>
</dbReference>
<dbReference type="PROSITE" id="PS00194">
    <property type="entry name" value="THIOREDOXIN_1"/>
    <property type="match status" value="1"/>
</dbReference>
<name>A0A387FY64_9HYPH</name>
<keyword evidence="3" id="KW-1015">Disulfide bond</keyword>
<dbReference type="InterPro" id="IPR036249">
    <property type="entry name" value="Thioredoxin-like_sf"/>
</dbReference>
<dbReference type="InterPro" id="IPR017937">
    <property type="entry name" value="Thioredoxin_CS"/>
</dbReference>
<evidence type="ECO:0000256" key="1">
    <source>
        <dbReference type="ARBA" id="ARBA00004196"/>
    </source>
</evidence>
<dbReference type="InterPro" id="IPR013740">
    <property type="entry name" value="Redoxin"/>
</dbReference>
<dbReference type="Pfam" id="PF08534">
    <property type="entry name" value="Redoxin"/>
    <property type="match status" value="1"/>
</dbReference>
<dbReference type="Proteomes" id="UP000282195">
    <property type="component" value="Plasmid pRCCGE525c"/>
</dbReference>
<evidence type="ECO:0000256" key="4">
    <source>
        <dbReference type="ARBA" id="ARBA00023284"/>
    </source>
</evidence>
<evidence type="ECO:0000256" key="2">
    <source>
        <dbReference type="ARBA" id="ARBA00022748"/>
    </source>
</evidence>
<reference evidence="6 7" key="1">
    <citation type="submission" date="2018-10" db="EMBL/GenBank/DDBJ databases">
        <title>Rhizobium etli, R. leguminosarum and a new Rhizobium genospecies from Phaseolus dumosus.</title>
        <authorList>
            <person name="Ramirez-Puebla S.T."/>
            <person name="Rogel-Hernandez M.A."/>
            <person name="Guerrero G."/>
            <person name="Ormeno-Orrillo E."/>
            <person name="Martinez-Romero J.C."/>
            <person name="Negrete-Yankelevich S."/>
            <person name="Martinez-Romero E."/>
        </authorList>
    </citation>
    <scope>NUCLEOTIDE SEQUENCE [LARGE SCALE GENOMIC DNA]</scope>
    <source>
        <strain evidence="6 7">CCGE525</strain>
        <plasmid evidence="7">prccge525c</plasmid>
    </source>
</reference>
<evidence type="ECO:0000313" key="7">
    <source>
        <dbReference type="Proteomes" id="UP000282195"/>
    </source>
</evidence>
<dbReference type="EMBL" id="CP032695">
    <property type="protein sequence ID" value="AYG62667.1"/>
    <property type="molecule type" value="Genomic_DNA"/>
</dbReference>
<gene>
    <name evidence="6" type="ORF">CCGE525_28400</name>
</gene>
<keyword evidence="6" id="KW-0614">Plasmid</keyword>
<sequence>MVGSIFMPSHQSRATYSRRTLLRGMARGAALSFLSRSDLAKATDDPPVFENVRHQFTLLEPARILQPTKLVDLRGNEVDFHPEPGRVTLINLWATWCVACRTDLSALDNFSRQMGGQATVVAVCVDLSDGAQVTEFVQDLGIRHLRVLIDPSASLTQSRSSADALLPLYGMPITYLITPKGRIAGFIEGPSDWLSPEGHALINYYASL</sequence>
<dbReference type="PROSITE" id="PS51352">
    <property type="entry name" value="THIOREDOXIN_2"/>
    <property type="match status" value="1"/>
</dbReference>
<evidence type="ECO:0000256" key="3">
    <source>
        <dbReference type="ARBA" id="ARBA00023157"/>
    </source>
</evidence>
<dbReference type="GO" id="GO:0017004">
    <property type="term" value="P:cytochrome complex assembly"/>
    <property type="evidence" value="ECO:0007669"/>
    <property type="project" value="UniProtKB-KW"/>
</dbReference>
<dbReference type="AlphaFoldDB" id="A0A387FY64"/>
<dbReference type="OrthoDB" id="9799347at2"/>
<geneLocation type="plasmid" evidence="7">
    <name>prccge525c</name>
</geneLocation>
<dbReference type="Gene3D" id="3.40.30.10">
    <property type="entry name" value="Glutaredoxin"/>
    <property type="match status" value="1"/>
</dbReference>
<keyword evidence="2" id="KW-0201">Cytochrome c-type biogenesis</keyword>
<dbReference type="InterPro" id="IPR050553">
    <property type="entry name" value="Thioredoxin_ResA/DsbE_sf"/>
</dbReference>
<dbReference type="KEGG" id="rjg:CCGE525_28400"/>
<comment type="subcellular location">
    <subcellularLocation>
        <location evidence="1">Cell envelope</location>
    </subcellularLocation>
</comment>
<accession>A0A387FY64</accession>
<keyword evidence="4" id="KW-0676">Redox-active center</keyword>
<dbReference type="GO" id="GO:0030313">
    <property type="term" value="C:cell envelope"/>
    <property type="evidence" value="ECO:0007669"/>
    <property type="project" value="UniProtKB-SubCell"/>
</dbReference>
<dbReference type="InterPro" id="IPR013766">
    <property type="entry name" value="Thioredoxin_domain"/>
</dbReference>
<dbReference type="PANTHER" id="PTHR42852:SF6">
    <property type="entry name" value="THIOL:DISULFIDE INTERCHANGE PROTEIN DSBE"/>
    <property type="match status" value="1"/>
</dbReference>
<organism evidence="6 7">
    <name type="scientific">Rhizobium jaguaris</name>
    <dbReference type="NCBI Taxonomy" id="1312183"/>
    <lineage>
        <taxon>Bacteria</taxon>
        <taxon>Pseudomonadati</taxon>
        <taxon>Pseudomonadota</taxon>
        <taxon>Alphaproteobacteria</taxon>
        <taxon>Hyphomicrobiales</taxon>
        <taxon>Rhizobiaceae</taxon>
        <taxon>Rhizobium/Agrobacterium group</taxon>
        <taxon>Rhizobium</taxon>
    </lineage>
</organism>
<proteinExistence type="predicted"/>